<dbReference type="RefSeq" id="WP_215232681.1">
    <property type="nucleotide sequence ID" value="NZ_CAJRAU010000002.1"/>
</dbReference>
<name>A0ABM8UM34_9BACT</name>
<comment type="caution">
    <text evidence="1">The sequence shown here is derived from an EMBL/GenBank/DDBJ whole genome shotgun (WGS) entry which is preliminary data.</text>
</comment>
<accession>A0ABM8UM34</accession>
<dbReference type="EMBL" id="CAJRAU010000002">
    <property type="protein sequence ID" value="CAG5068535.1"/>
    <property type="molecule type" value="Genomic_DNA"/>
</dbReference>
<evidence type="ECO:0000313" key="2">
    <source>
        <dbReference type="Proteomes" id="UP000679725"/>
    </source>
</evidence>
<protein>
    <recommendedName>
        <fullName evidence="3">Polysaccharide lyase</fullName>
    </recommendedName>
</protein>
<dbReference type="InterPro" id="IPR025975">
    <property type="entry name" value="Polysacc_lyase"/>
</dbReference>
<evidence type="ECO:0000313" key="1">
    <source>
        <dbReference type="EMBL" id="CAG5068535.1"/>
    </source>
</evidence>
<dbReference type="Gene3D" id="2.60.120.200">
    <property type="match status" value="1"/>
</dbReference>
<sequence>MNFSSYRIANFVGYAVCSAAIFFCLQSCERLGISKKKHEPTKPEVANDTIAHFDFEHGIGEWPEKVVCCPWSAKLDSSVSRGGKKSLRFEIQEASFTKAQKNTLIGPEAVYGLIPNDVKEGWFAFSVLFPQTFTKDTIEESIVSWQSLPDFDAGEEWRSPPLLLGVLNDSLVLEIRSDHNLVTRPNEYTFERFNLGPVARDKWLDWVFHIKWAYDNTGKIEVWKNDALVFQRLNQPNSYYDRKFPYFKIGILRIGWTNAPGSVNTRVSASDEPRVIFVDDITVGNAKLDYNHVHTKSK</sequence>
<keyword evidence="2" id="KW-1185">Reference proteome</keyword>
<organism evidence="1 2">
    <name type="scientific">Dyadobacter linearis</name>
    <dbReference type="NCBI Taxonomy" id="2823330"/>
    <lineage>
        <taxon>Bacteria</taxon>
        <taxon>Pseudomonadati</taxon>
        <taxon>Bacteroidota</taxon>
        <taxon>Cytophagia</taxon>
        <taxon>Cytophagales</taxon>
        <taxon>Spirosomataceae</taxon>
        <taxon>Dyadobacter</taxon>
    </lineage>
</organism>
<reference evidence="1 2" key="1">
    <citation type="submission" date="2021-04" db="EMBL/GenBank/DDBJ databases">
        <authorList>
            <person name="Rodrigo-Torres L."/>
            <person name="Arahal R. D."/>
            <person name="Lucena T."/>
        </authorList>
    </citation>
    <scope>NUCLEOTIDE SEQUENCE [LARGE SCALE GENOMIC DNA]</scope>
    <source>
        <strain evidence="1 2">CECT 9623</strain>
    </source>
</reference>
<dbReference type="Pfam" id="PF14099">
    <property type="entry name" value="Polysacc_lyase"/>
    <property type="match status" value="1"/>
</dbReference>
<evidence type="ECO:0008006" key="3">
    <source>
        <dbReference type="Google" id="ProtNLM"/>
    </source>
</evidence>
<dbReference type="Proteomes" id="UP000679725">
    <property type="component" value="Unassembled WGS sequence"/>
</dbReference>
<gene>
    <name evidence="1" type="ORF">DYBT9623_01266</name>
</gene>
<proteinExistence type="predicted"/>